<dbReference type="EMBL" id="KN880924">
    <property type="protein sequence ID" value="KIY61524.1"/>
    <property type="molecule type" value="Genomic_DNA"/>
</dbReference>
<dbReference type="AlphaFoldDB" id="A0A0D7AUJ7"/>
<proteinExistence type="predicted"/>
<reference evidence="1 2" key="1">
    <citation type="journal article" date="2015" name="Fungal Genet. Biol.">
        <title>Evolution of novel wood decay mechanisms in Agaricales revealed by the genome sequences of Fistulina hepatica and Cylindrobasidium torrendii.</title>
        <authorList>
            <person name="Floudas D."/>
            <person name="Held B.W."/>
            <person name="Riley R."/>
            <person name="Nagy L.G."/>
            <person name="Koehler G."/>
            <person name="Ransdell A.S."/>
            <person name="Younus H."/>
            <person name="Chow J."/>
            <person name="Chiniquy J."/>
            <person name="Lipzen A."/>
            <person name="Tritt A."/>
            <person name="Sun H."/>
            <person name="Haridas S."/>
            <person name="LaButti K."/>
            <person name="Ohm R.A."/>
            <person name="Kues U."/>
            <person name="Blanchette R.A."/>
            <person name="Grigoriev I.V."/>
            <person name="Minto R.E."/>
            <person name="Hibbett D.S."/>
        </authorList>
    </citation>
    <scope>NUCLEOTIDE SEQUENCE [LARGE SCALE GENOMIC DNA]</scope>
    <source>
        <strain evidence="1 2">FP15055 ss-10</strain>
    </source>
</reference>
<gene>
    <name evidence="1" type="ORF">CYLTODRAFT_447669</name>
</gene>
<sequence>MSSPTTVKRLTSNEASNQKSFFRKQLSLSVGKSVGKAGPTPKVISVEEFAQDGYSKFYRGPGKVHPVPKDFVGTCAIMRNIAGGLTSNNPSSNTGFWEALETTIQKKVDVSPKRSGDDMDTRVSNTCLTAFLTLLLFYRLHCT</sequence>
<evidence type="ECO:0000313" key="2">
    <source>
        <dbReference type="Proteomes" id="UP000054007"/>
    </source>
</evidence>
<protein>
    <submittedName>
        <fullName evidence="1">Uncharacterized protein</fullName>
    </submittedName>
</protein>
<keyword evidence="2" id="KW-1185">Reference proteome</keyword>
<name>A0A0D7AUJ7_9AGAR</name>
<dbReference type="Proteomes" id="UP000054007">
    <property type="component" value="Unassembled WGS sequence"/>
</dbReference>
<evidence type="ECO:0000313" key="1">
    <source>
        <dbReference type="EMBL" id="KIY61524.1"/>
    </source>
</evidence>
<organism evidence="1 2">
    <name type="scientific">Cylindrobasidium torrendii FP15055 ss-10</name>
    <dbReference type="NCBI Taxonomy" id="1314674"/>
    <lineage>
        <taxon>Eukaryota</taxon>
        <taxon>Fungi</taxon>
        <taxon>Dikarya</taxon>
        <taxon>Basidiomycota</taxon>
        <taxon>Agaricomycotina</taxon>
        <taxon>Agaricomycetes</taxon>
        <taxon>Agaricomycetidae</taxon>
        <taxon>Agaricales</taxon>
        <taxon>Marasmiineae</taxon>
        <taxon>Physalacriaceae</taxon>
        <taxon>Cylindrobasidium</taxon>
    </lineage>
</organism>
<accession>A0A0D7AUJ7</accession>